<dbReference type="SMART" id="SM00717">
    <property type="entry name" value="SANT"/>
    <property type="match status" value="1"/>
</dbReference>
<proteinExistence type="predicted"/>
<dbReference type="PROSITE" id="PS51294">
    <property type="entry name" value="HTH_MYB"/>
    <property type="match status" value="1"/>
</dbReference>
<feature type="domain" description="HTH myb-type" evidence="3">
    <location>
        <begin position="336"/>
        <end position="397"/>
    </location>
</feature>
<organism evidence="4">
    <name type="scientific">Chloropicon roscoffensis</name>
    <dbReference type="NCBI Taxonomy" id="1461544"/>
    <lineage>
        <taxon>Eukaryota</taxon>
        <taxon>Viridiplantae</taxon>
        <taxon>Chlorophyta</taxon>
        <taxon>Chloropicophyceae</taxon>
        <taxon>Chloropicales</taxon>
        <taxon>Chloropicaceae</taxon>
        <taxon>Chloropicon</taxon>
    </lineage>
</organism>
<evidence type="ECO:0000259" key="2">
    <source>
        <dbReference type="PROSITE" id="PS50090"/>
    </source>
</evidence>
<dbReference type="SUPFAM" id="SSF46689">
    <property type="entry name" value="Homeodomain-like"/>
    <property type="match status" value="1"/>
</dbReference>
<dbReference type="InterPro" id="IPR017930">
    <property type="entry name" value="Myb_dom"/>
</dbReference>
<keyword evidence="6" id="KW-1185">Reference proteome</keyword>
<protein>
    <submittedName>
        <fullName evidence="5">SANT domain-containing protein</fullName>
    </submittedName>
</protein>
<feature type="region of interest" description="Disordered" evidence="1">
    <location>
        <begin position="258"/>
        <end position="342"/>
    </location>
</feature>
<feature type="compositionally biased region" description="Basic residues" evidence="1">
    <location>
        <begin position="191"/>
        <end position="204"/>
    </location>
</feature>
<dbReference type="PANTHER" id="PTHR46993:SF6">
    <property type="entry name" value="MYB TRANSCRIPTION FACTOR"/>
    <property type="match status" value="1"/>
</dbReference>
<evidence type="ECO:0000313" key="5">
    <source>
        <dbReference type="EMBL" id="WZN59366.1"/>
    </source>
</evidence>
<dbReference type="Proteomes" id="UP001472866">
    <property type="component" value="Chromosome 01"/>
</dbReference>
<feature type="domain" description="Myb-like" evidence="2">
    <location>
        <begin position="336"/>
        <end position="393"/>
    </location>
</feature>
<dbReference type="EMBL" id="HBHZ01005281">
    <property type="protein sequence ID" value="CAE0190981.1"/>
    <property type="molecule type" value="Transcribed_RNA"/>
</dbReference>
<evidence type="ECO:0000313" key="4">
    <source>
        <dbReference type="EMBL" id="CAE0190981.1"/>
    </source>
</evidence>
<dbReference type="CDD" id="cd11660">
    <property type="entry name" value="SANT_TRF"/>
    <property type="match status" value="1"/>
</dbReference>
<evidence type="ECO:0000259" key="3">
    <source>
        <dbReference type="PROSITE" id="PS51294"/>
    </source>
</evidence>
<dbReference type="EMBL" id="CP151501">
    <property type="protein sequence ID" value="WZN59366.1"/>
    <property type="molecule type" value="Genomic_DNA"/>
</dbReference>
<reference evidence="4" key="1">
    <citation type="submission" date="2021-01" db="EMBL/GenBank/DDBJ databases">
        <authorList>
            <person name="Corre E."/>
            <person name="Pelletier E."/>
            <person name="Niang G."/>
            <person name="Scheremetjew M."/>
            <person name="Finn R."/>
            <person name="Kale V."/>
            <person name="Holt S."/>
            <person name="Cochrane G."/>
            <person name="Meng A."/>
            <person name="Brown T."/>
            <person name="Cohen L."/>
        </authorList>
    </citation>
    <scope>NUCLEOTIDE SEQUENCE</scope>
    <source>
        <strain evidence="4">RCC1871</strain>
    </source>
</reference>
<reference evidence="5 6" key="2">
    <citation type="submission" date="2024-03" db="EMBL/GenBank/DDBJ databases">
        <title>Complete genome sequence of the green alga Chloropicon roscoffensis RCC1871.</title>
        <authorList>
            <person name="Lemieux C."/>
            <person name="Pombert J.-F."/>
            <person name="Otis C."/>
            <person name="Turmel M."/>
        </authorList>
    </citation>
    <scope>NUCLEOTIDE SEQUENCE [LARGE SCALE GENOMIC DNA]</scope>
    <source>
        <strain evidence="5 6">RCC1871</strain>
    </source>
</reference>
<evidence type="ECO:0000256" key="1">
    <source>
        <dbReference type="SAM" id="MobiDB-lite"/>
    </source>
</evidence>
<accession>A0A7S3FN28</accession>
<dbReference type="Pfam" id="PF00249">
    <property type="entry name" value="Myb_DNA-binding"/>
    <property type="match status" value="1"/>
</dbReference>
<dbReference type="PANTHER" id="PTHR46993">
    <property type="entry name" value="MYB TRANSCRIPTION FACTOR"/>
    <property type="match status" value="1"/>
</dbReference>
<sequence length="401" mass="45685">MSYPGDETFSWQEQMWHVVDWLLVQDVKKVPDSLLAEFLLPVHEDTFPASIAARLQLRQLRVWLRDLKTKGEDHAGDVAEDLLDGLLDLSEDTSRDGEYPLRTLSRKALKPPRALLKMVKKRKASLEDLATGVDKYVEKAENAFGPCWISKVVKNARTVDDEPIEEAEEEEEEAATTAEVEVEEQRSPAGKGKKRARRHNISPKVRKRNVLIQLQEEEEEVQPAEEDRAQIERLHQSRANLRRAGGADPLQEALANASGAKLKGATEDAQEEEEHEEEHEEENTPKPSKGRFTDRQTSAQAVEWDTQDEIEGDEEKIVNAAAVGRRPLRQRNTNTRERRKSQKWLPEEANLLEHLTEKLGEGKWKKILLEGQARGGFAGRTSVDLKDKYRNITKKREMAMG</sequence>
<name>A0A7S3FN28_9CHLO</name>
<feature type="compositionally biased region" description="Acidic residues" evidence="1">
    <location>
        <begin position="161"/>
        <end position="174"/>
    </location>
</feature>
<dbReference type="PROSITE" id="PS50090">
    <property type="entry name" value="MYB_LIKE"/>
    <property type="match status" value="1"/>
</dbReference>
<feature type="compositionally biased region" description="Acidic residues" evidence="1">
    <location>
        <begin position="305"/>
        <end position="314"/>
    </location>
</feature>
<evidence type="ECO:0000313" key="6">
    <source>
        <dbReference type="Proteomes" id="UP001472866"/>
    </source>
</evidence>
<dbReference type="InterPro" id="IPR009057">
    <property type="entry name" value="Homeodomain-like_sf"/>
</dbReference>
<dbReference type="AlphaFoldDB" id="A0A7S3FN28"/>
<gene>
    <name evidence="4" type="ORF">CROS1456_LOCUS4071</name>
    <name evidence="5" type="ORF">HKI87_01g08920</name>
</gene>
<feature type="region of interest" description="Disordered" evidence="1">
    <location>
        <begin position="161"/>
        <end position="204"/>
    </location>
</feature>
<feature type="compositionally biased region" description="Acidic residues" evidence="1">
    <location>
        <begin position="268"/>
        <end position="281"/>
    </location>
</feature>
<dbReference type="Gene3D" id="1.10.10.60">
    <property type="entry name" value="Homeodomain-like"/>
    <property type="match status" value="1"/>
</dbReference>
<dbReference type="InterPro" id="IPR001005">
    <property type="entry name" value="SANT/Myb"/>
</dbReference>